<dbReference type="Gene3D" id="1.10.10.60">
    <property type="entry name" value="Homeodomain-like"/>
    <property type="match status" value="2"/>
</dbReference>
<keyword evidence="3" id="KW-0804">Transcription</keyword>
<sequence>MITNEFALLFAYLGLFQGLLLFLYLVGLKKGNRKSNLFLAVVIFGLTLRLAKSVLGYHFVLQGWQINLGISGILFAGPFLWFYLITITDKEFSSKVKYIHLVPFLLFVVAIPFLPAIDSFEKYLNYGLVVFHLGIYLGLSIYTLQRNKGNITPKVYLWVKNVLMGGLFVWLFYLLNFIEVNLYYLTGPVFYTFLTYSLTYLLLNREHYELNKYNSSRLNQKTSKELLRQIKQLFESQNVYLDSGVSLKLIAKELNVSSRQVSQAINENEGYNFYEFVNQYRVEQAKLFFKDKARNKDKMETIAYDSGFGNISSFNVAFKKHVGLTPSEFKQIQN</sequence>
<gene>
    <name evidence="6" type="ORF">RM706_01200</name>
</gene>
<keyword evidence="7" id="KW-1185">Reference proteome</keyword>
<dbReference type="PANTHER" id="PTHR43280:SF29">
    <property type="entry name" value="ARAC-FAMILY TRANSCRIPTIONAL REGULATOR"/>
    <property type="match status" value="1"/>
</dbReference>
<feature type="transmembrane region" description="Helical" evidence="4">
    <location>
        <begin position="156"/>
        <end position="176"/>
    </location>
</feature>
<keyword evidence="2" id="KW-0238">DNA-binding</keyword>
<dbReference type="SUPFAM" id="SSF46689">
    <property type="entry name" value="Homeodomain-like"/>
    <property type="match status" value="1"/>
</dbReference>
<feature type="transmembrane region" description="Helical" evidence="4">
    <location>
        <begin position="37"/>
        <end position="60"/>
    </location>
</feature>
<evidence type="ECO:0000256" key="4">
    <source>
        <dbReference type="SAM" id="Phobius"/>
    </source>
</evidence>
<dbReference type="RefSeq" id="WP_311349193.1">
    <property type="nucleotide sequence ID" value="NZ_JAVRHR010000001.1"/>
</dbReference>
<evidence type="ECO:0000256" key="1">
    <source>
        <dbReference type="ARBA" id="ARBA00023015"/>
    </source>
</evidence>
<dbReference type="Proteomes" id="UP001255246">
    <property type="component" value="Unassembled WGS sequence"/>
</dbReference>
<feature type="transmembrane region" description="Helical" evidence="4">
    <location>
        <begin position="6"/>
        <end position="25"/>
    </location>
</feature>
<organism evidence="6 7">
    <name type="scientific">Croceitalea rosinachiae</name>
    <dbReference type="NCBI Taxonomy" id="3075596"/>
    <lineage>
        <taxon>Bacteria</taxon>
        <taxon>Pseudomonadati</taxon>
        <taxon>Bacteroidota</taxon>
        <taxon>Flavobacteriia</taxon>
        <taxon>Flavobacteriales</taxon>
        <taxon>Flavobacteriaceae</taxon>
        <taxon>Croceitalea</taxon>
    </lineage>
</organism>
<evidence type="ECO:0000259" key="5">
    <source>
        <dbReference type="PROSITE" id="PS01124"/>
    </source>
</evidence>
<keyword evidence="1" id="KW-0805">Transcription regulation</keyword>
<feature type="transmembrane region" description="Helical" evidence="4">
    <location>
        <begin position="182"/>
        <end position="203"/>
    </location>
</feature>
<dbReference type="SMART" id="SM00342">
    <property type="entry name" value="HTH_ARAC"/>
    <property type="match status" value="1"/>
</dbReference>
<evidence type="ECO:0000313" key="7">
    <source>
        <dbReference type="Proteomes" id="UP001255246"/>
    </source>
</evidence>
<evidence type="ECO:0000313" key="6">
    <source>
        <dbReference type="EMBL" id="MDT0605623.1"/>
    </source>
</evidence>
<feature type="transmembrane region" description="Helical" evidence="4">
    <location>
        <begin position="123"/>
        <end position="144"/>
    </location>
</feature>
<dbReference type="PROSITE" id="PS01124">
    <property type="entry name" value="HTH_ARAC_FAMILY_2"/>
    <property type="match status" value="1"/>
</dbReference>
<feature type="domain" description="HTH araC/xylS-type" evidence="5">
    <location>
        <begin position="224"/>
        <end position="332"/>
    </location>
</feature>
<evidence type="ECO:0000256" key="2">
    <source>
        <dbReference type="ARBA" id="ARBA00023125"/>
    </source>
</evidence>
<proteinExistence type="predicted"/>
<dbReference type="EMBL" id="JAVRHR010000001">
    <property type="protein sequence ID" value="MDT0605623.1"/>
    <property type="molecule type" value="Genomic_DNA"/>
</dbReference>
<comment type="caution">
    <text evidence="6">The sequence shown here is derived from an EMBL/GenBank/DDBJ whole genome shotgun (WGS) entry which is preliminary data.</text>
</comment>
<dbReference type="InterPro" id="IPR018060">
    <property type="entry name" value="HTH_AraC"/>
</dbReference>
<accession>A0ABU3A960</accession>
<keyword evidence="4" id="KW-1133">Transmembrane helix</keyword>
<evidence type="ECO:0000256" key="3">
    <source>
        <dbReference type="ARBA" id="ARBA00023163"/>
    </source>
</evidence>
<feature type="transmembrane region" description="Helical" evidence="4">
    <location>
        <begin position="98"/>
        <end position="117"/>
    </location>
</feature>
<dbReference type="PANTHER" id="PTHR43280">
    <property type="entry name" value="ARAC-FAMILY TRANSCRIPTIONAL REGULATOR"/>
    <property type="match status" value="1"/>
</dbReference>
<dbReference type="Pfam" id="PF12833">
    <property type="entry name" value="HTH_18"/>
    <property type="match status" value="1"/>
</dbReference>
<keyword evidence="4" id="KW-0472">Membrane</keyword>
<reference evidence="6 7" key="1">
    <citation type="submission" date="2023-09" db="EMBL/GenBank/DDBJ databases">
        <authorList>
            <person name="Rey-Velasco X."/>
        </authorList>
    </citation>
    <scope>NUCLEOTIDE SEQUENCE [LARGE SCALE GENOMIC DNA]</scope>
    <source>
        <strain evidence="6 7">F388</strain>
    </source>
</reference>
<protein>
    <submittedName>
        <fullName evidence="6">Helix-turn-helix domain-containing protein</fullName>
    </submittedName>
</protein>
<keyword evidence="4" id="KW-0812">Transmembrane</keyword>
<feature type="transmembrane region" description="Helical" evidence="4">
    <location>
        <begin position="66"/>
        <end position="86"/>
    </location>
</feature>
<dbReference type="InterPro" id="IPR009057">
    <property type="entry name" value="Homeodomain-like_sf"/>
</dbReference>
<name>A0ABU3A960_9FLAO</name>